<dbReference type="Proteomes" id="UP001230188">
    <property type="component" value="Unassembled WGS sequence"/>
</dbReference>
<sequence length="380" mass="42178">MFYEFNPSDPDNRERASLLGRGALLAGLNHPNIVGYITSFEHGGEFFVVMEYVGGGHLGFQIGKSHDLKTLRRWALQIFGALDYNHGRHLLHRDLEPENIHVVVGGSSVKLADFGLAAPMVTMGLSTHVGTFNYVSPQKASNNQRHDAADDMWGSGCVLGELLTGTRLHERCPRMPFCNDARAIKDVCTQSREADGVLGLIVRDLLVTVPAQRSSAAEAAARLEGGGGGISERLPQVSEEPNQGDEEAERRRCERVARAQQEQQEEAARRAGEQKRREEAERKALPSHGASKRFLLSCKMTWRRILERLETDDRDLKEVDLSHCKIDDQYAARLAESLEKNTSRRSLSLRENGIGAEGAARLAESLKQNTSLQTLYIHCV</sequence>
<evidence type="ECO:0000313" key="13">
    <source>
        <dbReference type="EMBL" id="KAJ8605857.1"/>
    </source>
</evidence>
<dbReference type="Gene3D" id="3.80.10.10">
    <property type="entry name" value="Ribonuclease Inhibitor"/>
    <property type="match status" value="1"/>
</dbReference>
<evidence type="ECO:0000313" key="14">
    <source>
        <dbReference type="Proteomes" id="UP001230188"/>
    </source>
</evidence>
<dbReference type="PANTHER" id="PTHR44899:SF3">
    <property type="entry name" value="SERINE_THREONINE-PROTEIN KINASE NEK1"/>
    <property type="match status" value="1"/>
</dbReference>
<dbReference type="InterPro" id="IPR051131">
    <property type="entry name" value="NEK_Ser/Thr_kinase_NIMA"/>
</dbReference>
<evidence type="ECO:0000256" key="3">
    <source>
        <dbReference type="ARBA" id="ARBA00022614"/>
    </source>
</evidence>
<gene>
    <name evidence="13" type="ORF">CTAYLR_000544</name>
</gene>
<evidence type="ECO:0000256" key="6">
    <source>
        <dbReference type="ARBA" id="ARBA00022741"/>
    </source>
</evidence>
<feature type="domain" description="Protein kinase" evidence="12">
    <location>
        <begin position="1"/>
        <end position="234"/>
    </location>
</feature>
<reference evidence="13" key="1">
    <citation type="submission" date="2023-01" db="EMBL/GenBank/DDBJ databases">
        <title>Metagenome sequencing of chrysophaentin producing Chrysophaeum taylorii.</title>
        <authorList>
            <person name="Davison J."/>
            <person name="Bewley C."/>
        </authorList>
    </citation>
    <scope>NUCLEOTIDE SEQUENCE</scope>
    <source>
        <strain evidence="13">NIES-1699</strain>
    </source>
</reference>
<dbReference type="EMBL" id="JAQMWT010000309">
    <property type="protein sequence ID" value="KAJ8605857.1"/>
    <property type="molecule type" value="Genomic_DNA"/>
</dbReference>
<dbReference type="Pfam" id="PF13516">
    <property type="entry name" value="LRR_6"/>
    <property type="match status" value="2"/>
</dbReference>
<keyword evidence="8" id="KW-0067">ATP-binding</keyword>
<dbReference type="AlphaFoldDB" id="A0AAD7XNE7"/>
<evidence type="ECO:0000256" key="11">
    <source>
        <dbReference type="SAM" id="MobiDB-lite"/>
    </source>
</evidence>
<evidence type="ECO:0000256" key="9">
    <source>
        <dbReference type="ARBA" id="ARBA00047899"/>
    </source>
</evidence>
<dbReference type="Gene3D" id="1.10.510.10">
    <property type="entry name" value="Transferase(Phosphotransferase) domain 1"/>
    <property type="match status" value="1"/>
</dbReference>
<keyword evidence="7" id="KW-0418">Kinase</keyword>
<keyword evidence="2" id="KW-0723">Serine/threonine-protein kinase</keyword>
<dbReference type="EC" id="2.7.11.1" evidence="1"/>
<dbReference type="InterPro" id="IPR011009">
    <property type="entry name" value="Kinase-like_dom_sf"/>
</dbReference>
<dbReference type="SUPFAM" id="SSF52047">
    <property type="entry name" value="RNI-like"/>
    <property type="match status" value="1"/>
</dbReference>
<protein>
    <recommendedName>
        <fullName evidence="1">non-specific serine/threonine protein kinase</fullName>
        <ecNumber evidence="1">2.7.11.1</ecNumber>
    </recommendedName>
</protein>
<evidence type="ECO:0000256" key="5">
    <source>
        <dbReference type="ARBA" id="ARBA00022737"/>
    </source>
</evidence>
<evidence type="ECO:0000256" key="1">
    <source>
        <dbReference type="ARBA" id="ARBA00012513"/>
    </source>
</evidence>
<dbReference type="PANTHER" id="PTHR44899">
    <property type="entry name" value="CAMK FAMILY PROTEIN KINASE"/>
    <property type="match status" value="1"/>
</dbReference>
<evidence type="ECO:0000256" key="4">
    <source>
        <dbReference type="ARBA" id="ARBA00022679"/>
    </source>
</evidence>
<dbReference type="InterPro" id="IPR000719">
    <property type="entry name" value="Prot_kinase_dom"/>
</dbReference>
<dbReference type="SMART" id="SM00368">
    <property type="entry name" value="LRR_RI"/>
    <property type="match status" value="2"/>
</dbReference>
<dbReference type="SUPFAM" id="SSF56112">
    <property type="entry name" value="Protein kinase-like (PK-like)"/>
    <property type="match status" value="1"/>
</dbReference>
<feature type="compositionally biased region" description="Basic and acidic residues" evidence="11">
    <location>
        <begin position="266"/>
        <end position="284"/>
    </location>
</feature>
<evidence type="ECO:0000259" key="12">
    <source>
        <dbReference type="PROSITE" id="PS50011"/>
    </source>
</evidence>
<proteinExistence type="predicted"/>
<accession>A0AAD7XNE7</accession>
<name>A0AAD7XNE7_9STRA</name>
<comment type="caution">
    <text evidence="13">The sequence shown here is derived from an EMBL/GenBank/DDBJ whole genome shotgun (WGS) entry which is preliminary data.</text>
</comment>
<comment type="catalytic activity">
    <reaction evidence="10">
        <text>L-seryl-[protein] + ATP = O-phospho-L-seryl-[protein] + ADP + H(+)</text>
        <dbReference type="Rhea" id="RHEA:17989"/>
        <dbReference type="Rhea" id="RHEA-COMP:9863"/>
        <dbReference type="Rhea" id="RHEA-COMP:11604"/>
        <dbReference type="ChEBI" id="CHEBI:15378"/>
        <dbReference type="ChEBI" id="CHEBI:29999"/>
        <dbReference type="ChEBI" id="CHEBI:30616"/>
        <dbReference type="ChEBI" id="CHEBI:83421"/>
        <dbReference type="ChEBI" id="CHEBI:456216"/>
        <dbReference type="EC" id="2.7.11.1"/>
    </reaction>
</comment>
<comment type="catalytic activity">
    <reaction evidence="9">
        <text>L-threonyl-[protein] + ATP = O-phospho-L-threonyl-[protein] + ADP + H(+)</text>
        <dbReference type="Rhea" id="RHEA:46608"/>
        <dbReference type="Rhea" id="RHEA-COMP:11060"/>
        <dbReference type="Rhea" id="RHEA-COMP:11605"/>
        <dbReference type="ChEBI" id="CHEBI:15378"/>
        <dbReference type="ChEBI" id="CHEBI:30013"/>
        <dbReference type="ChEBI" id="CHEBI:30616"/>
        <dbReference type="ChEBI" id="CHEBI:61977"/>
        <dbReference type="ChEBI" id="CHEBI:456216"/>
        <dbReference type="EC" id="2.7.11.1"/>
    </reaction>
</comment>
<keyword evidence="4" id="KW-0808">Transferase</keyword>
<keyword evidence="3" id="KW-0433">Leucine-rich repeat</keyword>
<feature type="compositionally biased region" description="Basic and acidic residues" evidence="11">
    <location>
        <begin position="248"/>
        <end position="257"/>
    </location>
</feature>
<keyword evidence="6" id="KW-0547">Nucleotide-binding</keyword>
<keyword evidence="14" id="KW-1185">Reference proteome</keyword>
<dbReference type="GO" id="GO:0005524">
    <property type="term" value="F:ATP binding"/>
    <property type="evidence" value="ECO:0007669"/>
    <property type="project" value="UniProtKB-KW"/>
</dbReference>
<evidence type="ECO:0000256" key="10">
    <source>
        <dbReference type="ARBA" id="ARBA00048679"/>
    </source>
</evidence>
<dbReference type="GO" id="GO:0004674">
    <property type="term" value="F:protein serine/threonine kinase activity"/>
    <property type="evidence" value="ECO:0007669"/>
    <property type="project" value="UniProtKB-KW"/>
</dbReference>
<dbReference type="InterPro" id="IPR032675">
    <property type="entry name" value="LRR_dom_sf"/>
</dbReference>
<organism evidence="13 14">
    <name type="scientific">Chrysophaeum taylorii</name>
    <dbReference type="NCBI Taxonomy" id="2483200"/>
    <lineage>
        <taxon>Eukaryota</taxon>
        <taxon>Sar</taxon>
        <taxon>Stramenopiles</taxon>
        <taxon>Ochrophyta</taxon>
        <taxon>Pelagophyceae</taxon>
        <taxon>Pelagomonadales</taxon>
        <taxon>Pelagomonadaceae</taxon>
        <taxon>Chrysophaeum</taxon>
    </lineage>
</organism>
<dbReference type="InterPro" id="IPR001611">
    <property type="entry name" value="Leu-rich_rpt"/>
</dbReference>
<evidence type="ECO:0000256" key="7">
    <source>
        <dbReference type="ARBA" id="ARBA00022777"/>
    </source>
</evidence>
<dbReference type="Pfam" id="PF00069">
    <property type="entry name" value="Pkinase"/>
    <property type="match status" value="1"/>
</dbReference>
<evidence type="ECO:0000256" key="2">
    <source>
        <dbReference type="ARBA" id="ARBA00022527"/>
    </source>
</evidence>
<dbReference type="PROSITE" id="PS50011">
    <property type="entry name" value="PROTEIN_KINASE_DOM"/>
    <property type="match status" value="1"/>
</dbReference>
<evidence type="ECO:0000256" key="8">
    <source>
        <dbReference type="ARBA" id="ARBA00022840"/>
    </source>
</evidence>
<keyword evidence="5" id="KW-0677">Repeat</keyword>
<feature type="region of interest" description="Disordered" evidence="11">
    <location>
        <begin position="218"/>
        <end position="286"/>
    </location>
</feature>